<gene>
    <name evidence="3" type="primary">INTS6</name>
    <name evidence="3" type="ORF">GWK47_041133</name>
</gene>
<dbReference type="Pfam" id="PF15300">
    <property type="entry name" value="INT_SG_DDX_CT_C"/>
    <property type="match status" value="1"/>
</dbReference>
<dbReference type="PANTHER" id="PTHR12957">
    <property type="entry name" value="DEAD/H BOX POLYPEPTIDE 26/DICE1-RELATED"/>
    <property type="match status" value="1"/>
</dbReference>
<keyword evidence="4" id="KW-1185">Reference proteome</keyword>
<dbReference type="PANTHER" id="PTHR12957:SF2">
    <property type="entry name" value="INTEGRATOR COMPLEX SUBUNIT 6"/>
    <property type="match status" value="1"/>
</dbReference>
<protein>
    <submittedName>
        <fullName evidence="3">Integrator complex subunit 6</fullName>
    </submittedName>
</protein>
<reference evidence="3" key="1">
    <citation type="submission" date="2020-07" db="EMBL/GenBank/DDBJ databases">
        <title>The High-quality genome of the commercially important snow crab, Chionoecetes opilio.</title>
        <authorList>
            <person name="Jeong J.-H."/>
            <person name="Ryu S."/>
        </authorList>
    </citation>
    <scope>NUCLEOTIDE SEQUENCE</scope>
    <source>
        <strain evidence="3">MADBK_172401_WGS</strain>
        <tissue evidence="3">Digestive gland</tissue>
    </source>
</reference>
<sequence length="141" mass="15559">MLPPSPSLTPPPMEPPTEEPHEEENAPTVTTPVTALLPADTQATKTYNKELKMTCFKLVKKPGRDFRTLFDQLNTVQGSYESRLRVVREVVQEAGRFKRHSLVKLLTQFLDSMVTSEKGGAATATAAAVTRPSVRVNGHSR</sequence>
<dbReference type="InterPro" id="IPR029307">
    <property type="entry name" value="INT_SG_DDX_CT_C"/>
</dbReference>
<evidence type="ECO:0000313" key="3">
    <source>
        <dbReference type="EMBL" id="KAG0724196.1"/>
    </source>
</evidence>
<name>A0A8J4YIS1_CHIOP</name>
<dbReference type="AlphaFoldDB" id="A0A8J4YIS1"/>
<dbReference type="OrthoDB" id="9449012at2759"/>
<evidence type="ECO:0000259" key="2">
    <source>
        <dbReference type="Pfam" id="PF15300"/>
    </source>
</evidence>
<evidence type="ECO:0000313" key="4">
    <source>
        <dbReference type="Proteomes" id="UP000770661"/>
    </source>
</evidence>
<organism evidence="3 4">
    <name type="scientific">Chionoecetes opilio</name>
    <name type="common">Atlantic snow crab</name>
    <name type="synonym">Cancer opilio</name>
    <dbReference type="NCBI Taxonomy" id="41210"/>
    <lineage>
        <taxon>Eukaryota</taxon>
        <taxon>Metazoa</taxon>
        <taxon>Ecdysozoa</taxon>
        <taxon>Arthropoda</taxon>
        <taxon>Crustacea</taxon>
        <taxon>Multicrustacea</taxon>
        <taxon>Malacostraca</taxon>
        <taxon>Eumalacostraca</taxon>
        <taxon>Eucarida</taxon>
        <taxon>Decapoda</taxon>
        <taxon>Pleocyemata</taxon>
        <taxon>Brachyura</taxon>
        <taxon>Eubrachyura</taxon>
        <taxon>Majoidea</taxon>
        <taxon>Majidae</taxon>
        <taxon>Chionoecetes</taxon>
    </lineage>
</organism>
<dbReference type="EMBL" id="JACEEZ010007245">
    <property type="protein sequence ID" value="KAG0724196.1"/>
    <property type="molecule type" value="Genomic_DNA"/>
</dbReference>
<proteinExistence type="predicted"/>
<evidence type="ECO:0000256" key="1">
    <source>
        <dbReference type="SAM" id="MobiDB-lite"/>
    </source>
</evidence>
<feature type="region of interest" description="Disordered" evidence="1">
    <location>
        <begin position="1"/>
        <end position="32"/>
    </location>
</feature>
<comment type="caution">
    <text evidence="3">The sequence shown here is derived from an EMBL/GenBank/DDBJ whole genome shotgun (WGS) entry which is preliminary data.</text>
</comment>
<dbReference type="Proteomes" id="UP000770661">
    <property type="component" value="Unassembled WGS sequence"/>
</dbReference>
<feature type="domain" description="INTS6/SAGE1/DDX26B/CT45 C-terminal" evidence="2">
    <location>
        <begin position="48"/>
        <end position="107"/>
    </location>
</feature>
<dbReference type="InterPro" id="IPR051113">
    <property type="entry name" value="Integrator_subunit6"/>
</dbReference>
<dbReference type="GO" id="GO:0034472">
    <property type="term" value="P:snRNA 3'-end processing"/>
    <property type="evidence" value="ECO:0007669"/>
    <property type="project" value="TreeGrafter"/>
</dbReference>
<accession>A0A8J4YIS1</accession>
<dbReference type="GO" id="GO:0032039">
    <property type="term" value="C:integrator complex"/>
    <property type="evidence" value="ECO:0007669"/>
    <property type="project" value="TreeGrafter"/>
</dbReference>
<feature type="compositionally biased region" description="Pro residues" evidence="1">
    <location>
        <begin position="1"/>
        <end position="15"/>
    </location>
</feature>